<comment type="caution">
    <text evidence="1">The sequence shown here is derived from an EMBL/GenBank/DDBJ whole genome shotgun (WGS) entry which is preliminary data.</text>
</comment>
<dbReference type="RefSeq" id="WP_106264800.1">
    <property type="nucleotide sequence ID" value="NZ_PVTQ01000007.1"/>
</dbReference>
<organism evidence="1 2">
    <name type="scientific">Donghicola tyrosinivorans</name>
    <dbReference type="NCBI Taxonomy" id="1652492"/>
    <lineage>
        <taxon>Bacteria</taxon>
        <taxon>Pseudomonadati</taxon>
        <taxon>Pseudomonadota</taxon>
        <taxon>Alphaproteobacteria</taxon>
        <taxon>Rhodobacterales</taxon>
        <taxon>Roseobacteraceae</taxon>
        <taxon>Donghicola</taxon>
    </lineage>
</organism>
<proteinExistence type="predicted"/>
<sequence length="241" mass="25926">MTIFLDMDLPLGALLPEAHVEPGPGGILFDAADIAVQDSVIIGWSDQSGQYHTRPAEPNTGNAQVEVFDGRTSLHTRDGVNCGYVVEGLNLSVPVFSMAIAFAPLGRAGTVLTLNPKEGRDYLFLTEENGSAELKFRDDEAPLAVPCEERGQVLLCASVRGGQLSLGVNGGLPQRRSAPSQLQAGVHDLYIGCRSDRAGIKKTLGAALISRIWLWPDEDVFAGETYARLVHMWQKDSPDGI</sequence>
<dbReference type="AlphaFoldDB" id="A0A2T0WPS2"/>
<dbReference type="EMBL" id="PVTQ01000007">
    <property type="protein sequence ID" value="PRY88708.1"/>
    <property type="molecule type" value="Genomic_DNA"/>
</dbReference>
<keyword evidence="2" id="KW-1185">Reference proteome</keyword>
<accession>A0A2T0WPS2</accession>
<reference evidence="1 2" key="1">
    <citation type="submission" date="2018-03" db="EMBL/GenBank/DDBJ databases">
        <title>Genomic Encyclopedia of Archaeal and Bacterial Type Strains, Phase II (KMG-II): from individual species to whole genera.</title>
        <authorList>
            <person name="Goeker M."/>
        </authorList>
    </citation>
    <scope>NUCLEOTIDE SEQUENCE [LARGE SCALE GENOMIC DNA]</scope>
    <source>
        <strain evidence="1 2">DSM 100212</strain>
    </source>
</reference>
<dbReference type="OrthoDB" id="7866182at2"/>
<dbReference type="Proteomes" id="UP000238392">
    <property type="component" value="Unassembled WGS sequence"/>
</dbReference>
<evidence type="ECO:0000313" key="2">
    <source>
        <dbReference type="Proteomes" id="UP000238392"/>
    </source>
</evidence>
<gene>
    <name evidence="1" type="ORF">CLV74_10749</name>
</gene>
<evidence type="ECO:0000313" key="1">
    <source>
        <dbReference type="EMBL" id="PRY88708.1"/>
    </source>
</evidence>
<protein>
    <submittedName>
        <fullName evidence="1">Uncharacterized protein</fullName>
    </submittedName>
</protein>
<name>A0A2T0WPS2_9RHOB</name>